<accession>A0A2N5E727</accession>
<evidence type="ECO:0000313" key="2">
    <source>
        <dbReference type="Proteomes" id="UP000234240"/>
    </source>
</evidence>
<reference evidence="1 2" key="1">
    <citation type="submission" date="2017-12" db="EMBL/GenBank/DDBJ databases">
        <title>Characterization of six clinical isolates of Enterochimera gen. nov., a novel genus of the Yersiniaciae family and the three species Enterochimera arupensis sp. nov., Enterochimera coloradensis sp. nov, and Enterochimera californica sp. nov.</title>
        <authorList>
            <person name="Rossi A."/>
            <person name="Fisher M."/>
        </authorList>
    </citation>
    <scope>NUCLEOTIDE SEQUENCE [LARGE SCALE GENOMIC DNA]</scope>
    <source>
        <strain evidence="2">2015-Iso6</strain>
    </source>
</reference>
<gene>
    <name evidence="1" type="ORF">CYR55_10050</name>
</gene>
<comment type="caution">
    <text evidence="1">The sequence shown here is derived from an EMBL/GenBank/DDBJ whole genome shotgun (WGS) entry which is preliminary data.</text>
</comment>
<sequence>MQTNMINTETMIRDEFDAWYSEGGAEPEAIARTGDRYRLLQAQQAWVAFRAGWQARRIPESE</sequence>
<protein>
    <submittedName>
        <fullName evidence="1">Uncharacterized protein</fullName>
    </submittedName>
</protein>
<keyword evidence="2" id="KW-1185">Reference proteome</keyword>
<proteinExistence type="predicted"/>
<name>A0A2N5E727_9GAMM</name>
<dbReference type="RefSeq" id="WP_101816011.1">
    <property type="nucleotide sequence ID" value="NZ_PJZF01000007.1"/>
</dbReference>
<dbReference type="Proteomes" id="UP000234240">
    <property type="component" value="Unassembled WGS sequence"/>
</dbReference>
<evidence type="ECO:0000313" key="1">
    <source>
        <dbReference type="EMBL" id="PLR37276.1"/>
    </source>
</evidence>
<dbReference type="AlphaFoldDB" id="A0A2N5E727"/>
<organism evidence="1 2">
    <name type="scientific">Chimaeribacter californicus</name>
    <dbReference type="NCBI Taxonomy" id="2060067"/>
    <lineage>
        <taxon>Bacteria</taxon>
        <taxon>Pseudomonadati</taxon>
        <taxon>Pseudomonadota</taxon>
        <taxon>Gammaproteobacteria</taxon>
        <taxon>Enterobacterales</taxon>
        <taxon>Yersiniaceae</taxon>
        <taxon>Chimaeribacter</taxon>
    </lineage>
</organism>
<dbReference type="EMBL" id="PJZF01000007">
    <property type="protein sequence ID" value="PLR37276.1"/>
    <property type="molecule type" value="Genomic_DNA"/>
</dbReference>